<dbReference type="RefSeq" id="WP_091193855.1">
    <property type="nucleotide sequence ID" value="NZ_FOVE01000009.1"/>
</dbReference>
<proteinExistence type="predicted"/>
<protein>
    <recommendedName>
        <fullName evidence="3">CopG family transcriptional regulator</fullName>
    </recommendedName>
</protein>
<gene>
    <name evidence="1" type="ORF">SAMN05660284_01526</name>
</gene>
<dbReference type="Proteomes" id="UP000242869">
    <property type="component" value="Unassembled WGS sequence"/>
</dbReference>
<sequence length="78" mass="8255">MLTVSLPIEIENAVLSAAHRHGQSVDEFVASVFQDALMLEEDRARLDAVLSGLPVVPHEAADAWLAKLAAGEAGPCPH</sequence>
<dbReference type="AlphaFoldDB" id="A0A1I4Z5R5"/>
<dbReference type="OrthoDB" id="9017942at2"/>
<dbReference type="STRING" id="83765.SAMN05660284_01526"/>
<name>A0A1I4Z5R5_9NEIS</name>
<dbReference type="EMBL" id="FOVE01000009">
    <property type="protein sequence ID" value="SFN45230.1"/>
    <property type="molecule type" value="Genomic_DNA"/>
</dbReference>
<evidence type="ECO:0000313" key="2">
    <source>
        <dbReference type="Proteomes" id="UP000242869"/>
    </source>
</evidence>
<reference evidence="2" key="1">
    <citation type="submission" date="2016-10" db="EMBL/GenBank/DDBJ databases">
        <authorList>
            <person name="Varghese N."/>
            <person name="Submissions S."/>
        </authorList>
    </citation>
    <scope>NUCLEOTIDE SEQUENCE [LARGE SCALE GENOMIC DNA]</scope>
    <source>
        <strain evidence="2">DSM 6150</strain>
    </source>
</reference>
<organism evidence="1 2">
    <name type="scientific">Formivibrio citricus</name>
    <dbReference type="NCBI Taxonomy" id="83765"/>
    <lineage>
        <taxon>Bacteria</taxon>
        <taxon>Pseudomonadati</taxon>
        <taxon>Pseudomonadota</taxon>
        <taxon>Betaproteobacteria</taxon>
        <taxon>Neisseriales</taxon>
        <taxon>Chitinibacteraceae</taxon>
        <taxon>Formivibrio</taxon>
    </lineage>
</organism>
<keyword evidence="2" id="KW-1185">Reference proteome</keyword>
<evidence type="ECO:0000313" key="1">
    <source>
        <dbReference type="EMBL" id="SFN45230.1"/>
    </source>
</evidence>
<accession>A0A1I4Z5R5</accession>
<evidence type="ECO:0008006" key="3">
    <source>
        <dbReference type="Google" id="ProtNLM"/>
    </source>
</evidence>